<sequence length="369" mass="41884">MYTLVQFQEDHIYYICQTSCLRKKKKGIEVKWMDHRYYSANVITYHKSRRLLESIRNNLLHKYPIIVLSKLFTVHGKLTPIKSNVQKDCSINLEVSASSQSENFGLDTDCVATKNNYKLNRLSSSVENEIPCLGQISATDIEKCHFKNSLFNEVELQNVIVEHNYVFNETPPSVDVKASDSTIRISEQSYSSDFDVMKDKVVLPNVPNENCVKANINQISDSVTETSHQTHFQDLTLENEVIIVDMTDEDLIVSDLVQTSNGTEAATNQMNDTAIEGSDKSHNNNYDIEMDDNIVNKSYISYDTNVHLAGISQQTFSTNQFVEIQDEIVLDDVTNGYNCEMYSFENVASQQLNYSAIETALTCIKLVVV</sequence>
<dbReference type="AlphaFoldDB" id="A0AAN7Q912"/>
<proteinExistence type="predicted"/>
<evidence type="ECO:0000313" key="2">
    <source>
        <dbReference type="Proteomes" id="UP001353858"/>
    </source>
</evidence>
<comment type="caution">
    <text evidence="1">The sequence shown here is derived from an EMBL/GenBank/DDBJ whole genome shotgun (WGS) entry which is preliminary data.</text>
</comment>
<dbReference type="EMBL" id="JARPUR010000001">
    <property type="protein sequence ID" value="KAK4886627.1"/>
    <property type="molecule type" value="Genomic_DNA"/>
</dbReference>
<keyword evidence="2" id="KW-1185">Reference proteome</keyword>
<protein>
    <submittedName>
        <fullName evidence="1">Uncharacterized protein</fullName>
    </submittedName>
</protein>
<evidence type="ECO:0000313" key="1">
    <source>
        <dbReference type="EMBL" id="KAK4886627.1"/>
    </source>
</evidence>
<accession>A0AAN7Q912</accession>
<organism evidence="1 2">
    <name type="scientific">Aquatica leii</name>
    <dbReference type="NCBI Taxonomy" id="1421715"/>
    <lineage>
        <taxon>Eukaryota</taxon>
        <taxon>Metazoa</taxon>
        <taxon>Ecdysozoa</taxon>
        <taxon>Arthropoda</taxon>
        <taxon>Hexapoda</taxon>
        <taxon>Insecta</taxon>
        <taxon>Pterygota</taxon>
        <taxon>Neoptera</taxon>
        <taxon>Endopterygota</taxon>
        <taxon>Coleoptera</taxon>
        <taxon>Polyphaga</taxon>
        <taxon>Elateriformia</taxon>
        <taxon>Elateroidea</taxon>
        <taxon>Lampyridae</taxon>
        <taxon>Luciolinae</taxon>
        <taxon>Aquatica</taxon>
    </lineage>
</organism>
<gene>
    <name evidence="1" type="ORF">RN001_002898</name>
</gene>
<name>A0AAN7Q912_9COLE</name>
<reference evidence="2" key="1">
    <citation type="submission" date="2023-01" db="EMBL/GenBank/DDBJ databases">
        <title>Key to firefly adult light organ development and bioluminescence: homeobox transcription factors regulate luciferase expression and transportation to peroxisome.</title>
        <authorList>
            <person name="Fu X."/>
        </authorList>
    </citation>
    <scope>NUCLEOTIDE SEQUENCE [LARGE SCALE GENOMIC DNA]</scope>
</reference>
<dbReference type="Proteomes" id="UP001353858">
    <property type="component" value="Unassembled WGS sequence"/>
</dbReference>